<proteinExistence type="predicted"/>
<organism evidence="1 2">
    <name type="scientific">Ignelater luminosus</name>
    <name type="common">Cucubano</name>
    <name type="synonym">Pyrophorus luminosus</name>
    <dbReference type="NCBI Taxonomy" id="2038154"/>
    <lineage>
        <taxon>Eukaryota</taxon>
        <taxon>Metazoa</taxon>
        <taxon>Ecdysozoa</taxon>
        <taxon>Arthropoda</taxon>
        <taxon>Hexapoda</taxon>
        <taxon>Insecta</taxon>
        <taxon>Pterygota</taxon>
        <taxon>Neoptera</taxon>
        <taxon>Endopterygota</taxon>
        <taxon>Coleoptera</taxon>
        <taxon>Polyphaga</taxon>
        <taxon>Elateriformia</taxon>
        <taxon>Elateroidea</taxon>
        <taxon>Elateridae</taxon>
        <taxon>Agrypninae</taxon>
        <taxon>Pyrophorini</taxon>
        <taxon>Ignelater</taxon>
    </lineage>
</organism>
<name>A0A8K0DN61_IGNLU</name>
<sequence length="280" mass="31952">MLTAAHDFKKTGEWPVNRDVFQKHDFLPADTTHILLTRKWTGENTQGLTSGTIDQYSNPSSTLKTSTSDFLFKVPFLKTSRIVPSRYAPQSKSCLSQKMIKLTRGYRVNEKKRPLLTSSTCKVELKTSSGKKSEKPKKFSLACSTIFSGKNMKRVRTSLGKVDINAIKDENGSEITNREKILRTTGKLYKDLYEQKQTPPDNVKKSLKKAVMNEGSEDIPDISDEQIMNKAKAEISDLNKLSRATKKELQYKIDMFRNLFSEFGKYQNKIDEVTEEIDKE</sequence>
<protein>
    <submittedName>
        <fullName evidence="1">Uncharacterized protein</fullName>
    </submittedName>
</protein>
<evidence type="ECO:0000313" key="1">
    <source>
        <dbReference type="EMBL" id="KAF2903430.1"/>
    </source>
</evidence>
<gene>
    <name evidence="1" type="ORF">ILUMI_02756</name>
</gene>
<keyword evidence="2" id="KW-1185">Reference proteome</keyword>
<evidence type="ECO:0000313" key="2">
    <source>
        <dbReference type="Proteomes" id="UP000801492"/>
    </source>
</evidence>
<dbReference type="Proteomes" id="UP000801492">
    <property type="component" value="Unassembled WGS sequence"/>
</dbReference>
<comment type="caution">
    <text evidence="1">The sequence shown here is derived from an EMBL/GenBank/DDBJ whole genome shotgun (WGS) entry which is preliminary data.</text>
</comment>
<reference evidence="1" key="1">
    <citation type="submission" date="2019-08" db="EMBL/GenBank/DDBJ databases">
        <title>The genome of the North American firefly Photinus pyralis.</title>
        <authorList>
            <consortium name="Photinus pyralis genome working group"/>
            <person name="Fallon T.R."/>
            <person name="Sander Lower S.E."/>
            <person name="Weng J.-K."/>
        </authorList>
    </citation>
    <scope>NUCLEOTIDE SEQUENCE</scope>
    <source>
        <strain evidence="1">TRF0915ILg1</strain>
        <tissue evidence="1">Whole body</tissue>
    </source>
</reference>
<dbReference type="EMBL" id="VTPC01001029">
    <property type="protein sequence ID" value="KAF2903430.1"/>
    <property type="molecule type" value="Genomic_DNA"/>
</dbReference>
<accession>A0A8K0DN61</accession>
<dbReference type="AlphaFoldDB" id="A0A8K0DN61"/>